<name>A0ABT6CU33_9MICC</name>
<proteinExistence type="inferred from homology"/>
<accession>A0ABT6CU33</accession>
<keyword evidence="4" id="KW-1185">Reference proteome</keyword>
<dbReference type="Proteomes" id="UP001220456">
    <property type="component" value="Unassembled WGS sequence"/>
</dbReference>
<gene>
    <name evidence="3" type="ORF">P4U43_07235</name>
</gene>
<reference evidence="3 4" key="1">
    <citation type="journal article" date="2023" name="Int. J. Syst. Evol. Microbiol.">
        <title>Arthrobacter vasquezii sp. nov., isolated from a soil sample from Union Glacier, Antarctica.</title>
        <authorList>
            <person name="Valenzuela-Ibaceta F."/>
            <person name="Carrasco V."/>
            <person name="Lagos-Moraga S."/>
            <person name="Dietz-Vargas C."/>
            <person name="Navarro C.A."/>
            <person name="Perez-Donoso J.M."/>
        </authorList>
    </citation>
    <scope>NUCLEOTIDE SEQUENCE [LARGE SCALE GENOMIC DNA]</scope>
    <source>
        <strain evidence="3 4">EH-1B-1</strain>
    </source>
</reference>
<comment type="caution">
    <text evidence="3">The sequence shown here is derived from an EMBL/GenBank/DDBJ whole genome shotgun (WGS) entry which is preliminary data.</text>
</comment>
<dbReference type="EMBL" id="JAROKN010000012">
    <property type="protein sequence ID" value="MDF9277579.1"/>
    <property type="molecule type" value="Genomic_DNA"/>
</dbReference>
<dbReference type="Gene3D" id="3.30.530.20">
    <property type="match status" value="1"/>
</dbReference>
<sequence length="160" mass="18242">MNSEPMVTKTLADGEPALWFEMRFNAPARVLWKHLVDPEKLKYWFPCQLDVLPRPGAVVTFTFPGQRPMEGTVLEAEKPRLLAYTWDEEVLRWEIEDDDDGGSLLTLTNTLAEGQDIARSAAGWHLTLMGLDDYLNERSLGQDPALWDQYVARYEDQLGG</sequence>
<organism evidence="3 4">
    <name type="scientific">Arthrobacter vasquezii</name>
    <dbReference type="NCBI Taxonomy" id="2977629"/>
    <lineage>
        <taxon>Bacteria</taxon>
        <taxon>Bacillati</taxon>
        <taxon>Actinomycetota</taxon>
        <taxon>Actinomycetes</taxon>
        <taxon>Micrococcales</taxon>
        <taxon>Micrococcaceae</taxon>
        <taxon>Arthrobacter</taxon>
    </lineage>
</organism>
<evidence type="ECO:0000259" key="2">
    <source>
        <dbReference type="Pfam" id="PF08327"/>
    </source>
</evidence>
<comment type="similarity">
    <text evidence="1">Belongs to the AHA1 family.</text>
</comment>
<evidence type="ECO:0000313" key="4">
    <source>
        <dbReference type="Proteomes" id="UP001220456"/>
    </source>
</evidence>
<protein>
    <submittedName>
        <fullName evidence="3">SRPBCC domain-containing protein</fullName>
    </submittedName>
</protein>
<dbReference type="InterPro" id="IPR023393">
    <property type="entry name" value="START-like_dom_sf"/>
</dbReference>
<dbReference type="SUPFAM" id="SSF55961">
    <property type="entry name" value="Bet v1-like"/>
    <property type="match status" value="1"/>
</dbReference>
<dbReference type="Pfam" id="PF08327">
    <property type="entry name" value="AHSA1"/>
    <property type="match status" value="1"/>
</dbReference>
<evidence type="ECO:0000313" key="3">
    <source>
        <dbReference type="EMBL" id="MDF9277579.1"/>
    </source>
</evidence>
<dbReference type="RefSeq" id="WP_056545693.1">
    <property type="nucleotide sequence ID" value="NZ_JAROKN010000012.1"/>
</dbReference>
<dbReference type="InterPro" id="IPR013538">
    <property type="entry name" value="ASHA1/2-like_C"/>
</dbReference>
<feature type="domain" description="Activator of Hsp90 ATPase homologue 1/2-like C-terminal" evidence="2">
    <location>
        <begin position="25"/>
        <end position="135"/>
    </location>
</feature>
<evidence type="ECO:0000256" key="1">
    <source>
        <dbReference type="ARBA" id="ARBA00006817"/>
    </source>
</evidence>